<organism evidence="1 2">
    <name type="scientific">Piloderma croceum (strain F 1598)</name>
    <dbReference type="NCBI Taxonomy" id="765440"/>
    <lineage>
        <taxon>Eukaryota</taxon>
        <taxon>Fungi</taxon>
        <taxon>Dikarya</taxon>
        <taxon>Basidiomycota</taxon>
        <taxon>Agaricomycotina</taxon>
        <taxon>Agaricomycetes</taxon>
        <taxon>Agaricomycetidae</taxon>
        <taxon>Atheliales</taxon>
        <taxon>Atheliaceae</taxon>
        <taxon>Piloderma</taxon>
    </lineage>
</organism>
<dbReference type="HOGENOM" id="CLU_2832031_0_0_1"/>
<sequence length="66" mass="7214">MRWTLDSTAATVWGRAAVQGDTHRRFGWASLDTASYGISWHRSNGSTETVCLVAITCQDFGSCGME</sequence>
<reference evidence="1 2" key="1">
    <citation type="submission" date="2014-04" db="EMBL/GenBank/DDBJ databases">
        <authorList>
            <consortium name="DOE Joint Genome Institute"/>
            <person name="Kuo A."/>
            <person name="Tarkka M."/>
            <person name="Buscot F."/>
            <person name="Kohler A."/>
            <person name="Nagy L.G."/>
            <person name="Floudas D."/>
            <person name="Copeland A."/>
            <person name="Barry K.W."/>
            <person name="Cichocki N."/>
            <person name="Veneault-Fourrey C."/>
            <person name="LaButti K."/>
            <person name="Lindquist E.A."/>
            <person name="Lipzen A."/>
            <person name="Lundell T."/>
            <person name="Morin E."/>
            <person name="Murat C."/>
            <person name="Sun H."/>
            <person name="Tunlid A."/>
            <person name="Henrissat B."/>
            <person name="Grigoriev I.V."/>
            <person name="Hibbett D.S."/>
            <person name="Martin F."/>
            <person name="Nordberg H.P."/>
            <person name="Cantor M.N."/>
            <person name="Hua S.X."/>
        </authorList>
    </citation>
    <scope>NUCLEOTIDE SEQUENCE [LARGE SCALE GENOMIC DNA]</scope>
    <source>
        <strain evidence="1 2">F 1598</strain>
    </source>
</reference>
<dbReference type="InParanoid" id="A0A0C3CEV2"/>
<dbReference type="EMBL" id="KN832977">
    <property type="protein sequence ID" value="KIM88262.1"/>
    <property type="molecule type" value="Genomic_DNA"/>
</dbReference>
<dbReference type="AlphaFoldDB" id="A0A0C3CEV2"/>
<proteinExistence type="predicted"/>
<protein>
    <submittedName>
        <fullName evidence="1">Uncharacterized protein</fullName>
    </submittedName>
</protein>
<name>A0A0C3CEV2_PILCF</name>
<gene>
    <name evidence="1" type="ORF">PILCRDRAFT_814170</name>
</gene>
<evidence type="ECO:0000313" key="2">
    <source>
        <dbReference type="Proteomes" id="UP000054166"/>
    </source>
</evidence>
<accession>A0A0C3CEV2</accession>
<dbReference type="Proteomes" id="UP000054166">
    <property type="component" value="Unassembled WGS sequence"/>
</dbReference>
<reference evidence="2" key="2">
    <citation type="submission" date="2015-01" db="EMBL/GenBank/DDBJ databases">
        <title>Evolutionary Origins and Diversification of the Mycorrhizal Mutualists.</title>
        <authorList>
            <consortium name="DOE Joint Genome Institute"/>
            <consortium name="Mycorrhizal Genomics Consortium"/>
            <person name="Kohler A."/>
            <person name="Kuo A."/>
            <person name="Nagy L.G."/>
            <person name="Floudas D."/>
            <person name="Copeland A."/>
            <person name="Barry K.W."/>
            <person name="Cichocki N."/>
            <person name="Veneault-Fourrey C."/>
            <person name="LaButti K."/>
            <person name="Lindquist E.A."/>
            <person name="Lipzen A."/>
            <person name="Lundell T."/>
            <person name="Morin E."/>
            <person name="Murat C."/>
            <person name="Riley R."/>
            <person name="Ohm R."/>
            <person name="Sun H."/>
            <person name="Tunlid A."/>
            <person name="Henrissat B."/>
            <person name="Grigoriev I.V."/>
            <person name="Hibbett D.S."/>
            <person name="Martin F."/>
        </authorList>
    </citation>
    <scope>NUCLEOTIDE SEQUENCE [LARGE SCALE GENOMIC DNA]</scope>
    <source>
        <strain evidence="2">F 1598</strain>
    </source>
</reference>
<keyword evidence="2" id="KW-1185">Reference proteome</keyword>
<evidence type="ECO:0000313" key="1">
    <source>
        <dbReference type="EMBL" id="KIM88262.1"/>
    </source>
</evidence>